<feature type="short sequence motif" description="Q motif" evidence="6">
    <location>
        <begin position="106"/>
        <end position="134"/>
    </location>
</feature>
<protein>
    <recommendedName>
        <fullName evidence="1">RNA helicase</fullName>
        <ecNumber evidence="1">3.6.4.13</ecNumber>
    </recommendedName>
</protein>
<feature type="domain" description="DEAD-box RNA helicase Q" evidence="11">
    <location>
        <begin position="106"/>
        <end position="134"/>
    </location>
</feature>
<keyword evidence="2 7" id="KW-0547">Nucleotide-binding</keyword>
<dbReference type="Pfam" id="PF00270">
    <property type="entry name" value="DEAD"/>
    <property type="match status" value="1"/>
</dbReference>
<keyword evidence="4 7" id="KW-0347">Helicase</keyword>
<dbReference type="SUPFAM" id="SSF52540">
    <property type="entry name" value="P-loop containing nucleoside triphosphate hydrolases"/>
    <property type="match status" value="1"/>
</dbReference>
<evidence type="ECO:0000259" key="11">
    <source>
        <dbReference type="PROSITE" id="PS51195"/>
    </source>
</evidence>
<feature type="region of interest" description="Disordered" evidence="8">
    <location>
        <begin position="578"/>
        <end position="635"/>
    </location>
</feature>
<keyword evidence="3 7" id="KW-0378">Hydrolase</keyword>
<sequence length="635" mass="70730">MRSLVACGSRWILKDSFGILARYAAGFSTKPEQNWAPSGDRSKPFSTPGFFPPAVWSVQRTPNAALEQKLFPHKEHSHGGFRSVSNGVAHISGKPVDENVQYSTCSKFSDLPVDKKLLDNIVLSNLTDMTPVQTHSIPLLLANSKTAEDFDNVGLYDLMAAAQTGSGKTLAYLIPILHRIMCTYPSDSMNALVNNDYQIQFPSVLILAPTRELVHQIRFEASKLCYRSNVRPVGLYGGEKPYHQISELRRGCHVVVATPGRLLDFLEQRLLNLTFCKNLVIDEADRLLDMGFEPQLRKIIQSRKYGMPVEEGRQTTFFSATFPSNVALLARDFLRGSRCISLNIVHGETADDDLLVPVWGQAVKRGKQGAEDAFKQLKATVPKEIVQRVEWVEDQEPRRGAPSYVLLERLVEAINSLTGSPTEIPEGESSKSEERVLVFCNTKHEVEQVDRYLVKQGFKSVAIHGGRSQQQRNHGVHLFKEGRSNVLVATSVVARGLDFPRVKGVINLGLPLGLDEYVHRIGRTGRMGQAGRAITIVSSSNIGDDKHLQGVARGICRLVADPSCLPEQFTYSAKWRPEDVNSSENESADFSRSRFQSPCPPQRLNNRFPHRRRDSSFRREGGGGGWKGKSGDFYS</sequence>
<dbReference type="PROSITE" id="PS51192">
    <property type="entry name" value="HELICASE_ATP_BIND_1"/>
    <property type="match status" value="1"/>
</dbReference>
<keyword evidence="5 7" id="KW-0067">ATP-binding</keyword>
<gene>
    <name evidence="12" type="ORF">WMSIL1_LOCUS10057</name>
</gene>
<dbReference type="PROSITE" id="PS51194">
    <property type="entry name" value="HELICASE_CTER"/>
    <property type="match status" value="1"/>
</dbReference>
<dbReference type="GO" id="GO:0003724">
    <property type="term" value="F:RNA helicase activity"/>
    <property type="evidence" value="ECO:0007669"/>
    <property type="project" value="UniProtKB-EC"/>
</dbReference>
<dbReference type="GO" id="GO:0005524">
    <property type="term" value="F:ATP binding"/>
    <property type="evidence" value="ECO:0007669"/>
    <property type="project" value="UniProtKB-KW"/>
</dbReference>
<evidence type="ECO:0000259" key="10">
    <source>
        <dbReference type="PROSITE" id="PS51194"/>
    </source>
</evidence>
<name>A0A564YW10_HYMDI</name>
<organism evidence="12 13">
    <name type="scientific">Hymenolepis diminuta</name>
    <name type="common">Rat tapeworm</name>
    <dbReference type="NCBI Taxonomy" id="6216"/>
    <lineage>
        <taxon>Eukaryota</taxon>
        <taxon>Metazoa</taxon>
        <taxon>Spiralia</taxon>
        <taxon>Lophotrochozoa</taxon>
        <taxon>Platyhelminthes</taxon>
        <taxon>Cestoda</taxon>
        <taxon>Eucestoda</taxon>
        <taxon>Cyclophyllidea</taxon>
        <taxon>Hymenolepididae</taxon>
        <taxon>Hymenolepis</taxon>
    </lineage>
</organism>
<dbReference type="PANTHER" id="PTHR47958">
    <property type="entry name" value="ATP-DEPENDENT RNA HELICASE DBP3"/>
    <property type="match status" value="1"/>
</dbReference>
<dbReference type="InterPro" id="IPR014014">
    <property type="entry name" value="RNA_helicase_DEAD_Q_motif"/>
</dbReference>
<accession>A0A564YW10</accession>
<evidence type="ECO:0000256" key="1">
    <source>
        <dbReference type="ARBA" id="ARBA00012552"/>
    </source>
</evidence>
<dbReference type="GO" id="GO:0016787">
    <property type="term" value="F:hydrolase activity"/>
    <property type="evidence" value="ECO:0007669"/>
    <property type="project" value="UniProtKB-KW"/>
</dbReference>
<evidence type="ECO:0000313" key="13">
    <source>
        <dbReference type="Proteomes" id="UP000321570"/>
    </source>
</evidence>
<dbReference type="InterPro" id="IPR001650">
    <property type="entry name" value="Helicase_C-like"/>
</dbReference>
<comment type="similarity">
    <text evidence="7">Belongs to the DEAD box helicase family.</text>
</comment>
<dbReference type="PROSITE" id="PS00039">
    <property type="entry name" value="DEAD_ATP_HELICASE"/>
    <property type="match status" value="1"/>
</dbReference>
<dbReference type="Proteomes" id="UP000321570">
    <property type="component" value="Unassembled WGS sequence"/>
</dbReference>
<dbReference type="EC" id="3.6.4.13" evidence="1"/>
<dbReference type="Pfam" id="PF00271">
    <property type="entry name" value="Helicase_C"/>
    <property type="match status" value="1"/>
</dbReference>
<dbReference type="GO" id="GO:0003676">
    <property type="term" value="F:nucleic acid binding"/>
    <property type="evidence" value="ECO:0007669"/>
    <property type="project" value="InterPro"/>
</dbReference>
<dbReference type="InterPro" id="IPR014001">
    <property type="entry name" value="Helicase_ATP-bd"/>
</dbReference>
<keyword evidence="13" id="KW-1185">Reference proteome</keyword>
<evidence type="ECO:0000256" key="7">
    <source>
        <dbReference type="RuleBase" id="RU000492"/>
    </source>
</evidence>
<dbReference type="EMBL" id="CABIJS010000443">
    <property type="protein sequence ID" value="VUZ51360.1"/>
    <property type="molecule type" value="Genomic_DNA"/>
</dbReference>
<evidence type="ECO:0000256" key="3">
    <source>
        <dbReference type="ARBA" id="ARBA00022801"/>
    </source>
</evidence>
<dbReference type="InterPro" id="IPR011545">
    <property type="entry name" value="DEAD/DEAH_box_helicase_dom"/>
</dbReference>
<dbReference type="InterPro" id="IPR000629">
    <property type="entry name" value="RNA-helicase_DEAD-box_CS"/>
</dbReference>
<evidence type="ECO:0000256" key="2">
    <source>
        <dbReference type="ARBA" id="ARBA00022741"/>
    </source>
</evidence>
<evidence type="ECO:0000259" key="9">
    <source>
        <dbReference type="PROSITE" id="PS51192"/>
    </source>
</evidence>
<dbReference type="Gene3D" id="3.40.50.300">
    <property type="entry name" value="P-loop containing nucleotide triphosphate hydrolases"/>
    <property type="match status" value="2"/>
</dbReference>
<dbReference type="PROSITE" id="PS51195">
    <property type="entry name" value="Q_MOTIF"/>
    <property type="match status" value="1"/>
</dbReference>
<feature type="domain" description="Helicase C-terminal" evidence="10">
    <location>
        <begin position="406"/>
        <end position="573"/>
    </location>
</feature>
<evidence type="ECO:0000313" key="12">
    <source>
        <dbReference type="EMBL" id="VUZ51360.1"/>
    </source>
</evidence>
<feature type="domain" description="Helicase ATP-binding" evidence="9">
    <location>
        <begin position="149"/>
        <end position="340"/>
    </location>
</feature>
<reference evidence="12 13" key="1">
    <citation type="submission" date="2019-07" db="EMBL/GenBank/DDBJ databases">
        <authorList>
            <person name="Jastrzebski P J."/>
            <person name="Paukszto L."/>
            <person name="Jastrzebski P J."/>
        </authorList>
    </citation>
    <scope>NUCLEOTIDE SEQUENCE [LARGE SCALE GENOMIC DNA]</scope>
    <source>
        <strain evidence="12 13">WMS-il1</strain>
    </source>
</reference>
<dbReference type="CDD" id="cd18787">
    <property type="entry name" value="SF2_C_DEAD"/>
    <property type="match status" value="1"/>
</dbReference>
<dbReference type="SMART" id="SM00487">
    <property type="entry name" value="DEXDc"/>
    <property type="match status" value="1"/>
</dbReference>
<dbReference type="InterPro" id="IPR027417">
    <property type="entry name" value="P-loop_NTPase"/>
</dbReference>
<evidence type="ECO:0000256" key="6">
    <source>
        <dbReference type="PROSITE-ProRule" id="PRU00552"/>
    </source>
</evidence>
<evidence type="ECO:0000256" key="4">
    <source>
        <dbReference type="ARBA" id="ARBA00022806"/>
    </source>
</evidence>
<evidence type="ECO:0000256" key="8">
    <source>
        <dbReference type="SAM" id="MobiDB-lite"/>
    </source>
</evidence>
<dbReference type="AlphaFoldDB" id="A0A564YW10"/>
<feature type="compositionally biased region" description="Polar residues" evidence="8">
    <location>
        <begin position="580"/>
        <end position="596"/>
    </location>
</feature>
<proteinExistence type="inferred from homology"/>
<evidence type="ECO:0000256" key="5">
    <source>
        <dbReference type="ARBA" id="ARBA00022840"/>
    </source>
</evidence>
<dbReference type="SMART" id="SM00490">
    <property type="entry name" value="HELICc"/>
    <property type="match status" value="1"/>
</dbReference>